<name>A0A1P8KAW1_9BURK</name>
<evidence type="ECO:0000313" key="5">
    <source>
        <dbReference type="Proteomes" id="UP000186110"/>
    </source>
</evidence>
<dbReference type="InterPro" id="IPR041474">
    <property type="entry name" value="NicS_C"/>
</dbReference>
<keyword evidence="5" id="KW-1185">Reference proteome</keyword>
<dbReference type="PRINTS" id="PR00455">
    <property type="entry name" value="HTHTETR"/>
</dbReference>
<dbReference type="EMBL" id="CP019239">
    <property type="protein sequence ID" value="APW43123.1"/>
    <property type="molecule type" value="Genomic_DNA"/>
</dbReference>
<proteinExistence type="predicted"/>
<evidence type="ECO:0000313" key="4">
    <source>
        <dbReference type="EMBL" id="APW43123.1"/>
    </source>
</evidence>
<dbReference type="SUPFAM" id="SSF46689">
    <property type="entry name" value="Homeodomain-like"/>
    <property type="match status" value="1"/>
</dbReference>
<feature type="DNA-binding region" description="H-T-H motif" evidence="2">
    <location>
        <begin position="40"/>
        <end position="59"/>
    </location>
</feature>
<dbReference type="PANTHER" id="PTHR30328:SF54">
    <property type="entry name" value="HTH-TYPE TRANSCRIPTIONAL REPRESSOR SCO4008"/>
    <property type="match status" value="1"/>
</dbReference>
<evidence type="ECO:0000256" key="1">
    <source>
        <dbReference type="ARBA" id="ARBA00023125"/>
    </source>
</evidence>
<accession>A0A1P8KAW1</accession>
<dbReference type="RefSeq" id="WP_029708935.1">
    <property type="nucleotide sequence ID" value="NZ_CP019239.1"/>
</dbReference>
<dbReference type="GO" id="GO:0003677">
    <property type="term" value="F:DNA binding"/>
    <property type="evidence" value="ECO:0007669"/>
    <property type="project" value="UniProtKB-UniRule"/>
</dbReference>
<dbReference type="Gene3D" id="1.10.357.10">
    <property type="entry name" value="Tetracycline Repressor, domain 2"/>
    <property type="match status" value="1"/>
</dbReference>
<evidence type="ECO:0000256" key="2">
    <source>
        <dbReference type="PROSITE-ProRule" id="PRU00335"/>
    </source>
</evidence>
<dbReference type="PROSITE" id="PS50977">
    <property type="entry name" value="HTH_TETR_2"/>
    <property type="match status" value="1"/>
</dbReference>
<dbReference type="InterPro" id="IPR001647">
    <property type="entry name" value="HTH_TetR"/>
</dbReference>
<dbReference type="eggNOG" id="COG1309">
    <property type="taxonomic scope" value="Bacteria"/>
</dbReference>
<evidence type="ECO:0000259" key="3">
    <source>
        <dbReference type="PROSITE" id="PS50977"/>
    </source>
</evidence>
<dbReference type="InterPro" id="IPR050109">
    <property type="entry name" value="HTH-type_TetR-like_transc_reg"/>
</dbReference>
<keyword evidence="1 2" id="KW-0238">DNA-binding</keyword>
<dbReference type="InterPro" id="IPR009057">
    <property type="entry name" value="Homeodomain-like_sf"/>
</dbReference>
<dbReference type="Pfam" id="PF17938">
    <property type="entry name" value="TetR_C_29"/>
    <property type="match status" value="1"/>
</dbReference>
<feature type="domain" description="HTH tetR-type" evidence="3">
    <location>
        <begin position="17"/>
        <end position="77"/>
    </location>
</feature>
<protein>
    <submittedName>
        <fullName evidence="4">TetR family transcriptional regulator</fullName>
    </submittedName>
</protein>
<sequence>MSAIKVPPSRQTRPESDLQQGAILAVASEEFVLHGLRGARLEDIAAQSGVTRAMIYYYFKSREGLYVATLEAAYHSIRTAEQALELDDDPVRALKQLVAFRVHYYAENPQFVGLVNIENQHGARLLRQSDALRSGSDALARTAAVLAAGQASGVFRRQVTALELHRIMVSLGFFNASNRHTFGQIFQNDLSDTAQLDATCVLATDVVLRFACEMR</sequence>
<dbReference type="AlphaFoldDB" id="A0A1P8KAW1"/>
<reference evidence="4 5" key="1">
    <citation type="submission" date="2017-01" db="EMBL/GenBank/DDBJ databases">
        <authorList>
            <person name="Mah S.A."/>
            <person name="Swanson W.J."/>
            <person name="Moy G.W."/>
            <person name="Vacquier V.D."/>
        </authorList>
    </citation>
    <scope>NUCLEOTIDE SEQUENCE [LARGE SCALE GENOMIC DNA]</scope>
    <source>
        <strain evidence="4 5">DSM 22694</strain>
    </source>
</reference>
<dbReference type="Pfam" id="PF00440">
    <property type="entry name" value="TetR_N"/>
    <property type="match status" value="1"/>
</dbReference>
<dbReference type="KEGG" id="rsb:RS694_11690"/>
<dbReference type="SUPFAM" id="SSF48498">
    <property type="entry name" value="Tetracyclin repressor-like, C-terminal domain"/>
    <property type="match status" value="1"/>
</dbReference>
<dbReference type="PANTHER" id="PTHR30328">
    <property type="entry name" value="TRANSCRIPTIONAL REPRESSOR"/>
    <property type="match status" value="1"/>
</dbReference>
<gene>
    <name evidence="4" type="ORF">RS694_11690</name>
</gene>
<dbReference type="InterPro" id="IPR036271">
    <property type="entry name" value="Tet_transcr_reg_TetR-rel_C_sf"/>
</dbReference>
<dbReference type="Proteomes" id="UP000186110">
    <property type="component" value="Chromosome"/>
</dbReference>
<dbReference type="STRING" id="1484693.RS694_11690"/>
<organism evidence="4 5">
    <name type="scientific">Rhodoferax saidenbachensis</name>
    <dbReference type="NCBI Taxonomy" id="1484693"/>
    <lineage>
        <taxon>Bacteria</taxon>
        <taxon>Pseudomonadati</taxon>
        <taxon>Pseudomonadota</taxon>
        <taxon>Betaproteobacteria</taxon>
        <taxon>Burkholderiales</taxon>
        <taxon>Comamonadaceae</taxon>
        <taxon>Rhodoferax</taxon>
    </lineage>
</organism>